<dbReference type="EMBL" id="FQYT01000033">
    <property type="protein sequence ID" value="SHJ67804.1"/>
    <property type="molecule type" value="Genomic_DNA"/>
</dbReference>
<feature type="transmembrane region" description="Helical" evidence="6">
    <location>
        <begin position="258"/>
        <end position="278"/>
    </location>
</feature>
<organism evidence="7 8">
    <name type="scientific">Parasporobacterium paucivorans DSM 15970</name>
    <dbReference type="NCBI Taxonomy" id="1122934"/>
    <lineage>
        <taxon>Bacteria</taxon>
        <taxon>Bacillati</taxon>
        <taxon>Bacillota</taxon>
        <taxon>Clostridia</taxon>
        <taxon>Lachnospirales</taxon>
        <taxon>Lachnospiraceae</taxon>
        <taxon>Parasporobacterium</taxon>
    </lineage>
</organism>
<dbReference type="RefSeq" id="WP_073994594.1">
    <property type="nucleotide sequence ID" value="NZ_FQYT01000033.1"/>
</dbReference>
<dbReference type="AlphaFoldDB" id="A0A1M6L9G2"/>
<feature type="transmembrane region" description="Helical" evidence="6">
    <location>
        <begin position="129"/>
        <end position="150"/>
    </location>
</feature>
<evidence type="ECO:0000313" key="7">
    <source>
        <dbReference type="EMBL" id="SHJ67804.1"/>
    </source>
</evidence>
<gene>
    <name evidence="7" type="ORF">SAMN02745691_02357</name>
</gene>
<evidence type="ECO:0000256" key="3">
    <source>
        <dbReference type="ARBA" id="ARBA00022692"/>
    </source>
</evidence>
<dbReference type="InterPro" id="IPR001204">
    <property type="entry name" value="Phos_transporter"/>
</dbReference>
<accession>A0A1M6L9G2</accession>
<name>A0A1M6L9G2_9FIRM</name>
<dbReference type="Pfam" id="PF01384">
    <property type="entry name" value="PHO4"/>
    <property type="match status" value="2"/>
</dbReference>
<feature type="transmembrane region" description="Helical" evidence="6">
    <location>
        <begin position="309"/>
        <end position="330"/>
    </location>
</feature>
<keyword evidence="3 6" id="KW-0812">Transmembrane</keyword>
<dbReference type="STRING" id="1122934.SAMN02745691_02357"/>
<evidence type="ECO:0000256" key="4">
    <source>
        <dbReference type="ARBA" id="ARBA00022989"/>
    </source>
</evidence>
<feature type="transmembrane region" description="Helical" evidence="6">
    <location>
        <begin position="77"/>
        <end position="98"/>
    </location>
</feature>
<dbReference type="GO" id="GO:0035435">
    <property type="term" value="P:phosphate ion transmembrane transport"/>
    <property type="evidence" value="ECO:0007669"/>
    <property type="project" value="TreeGrafter"/>
</dbReference>
<sequence>MSIALIVVVFLICFSVFVNGWTDAPNALAAVISTRVLKPRAAIVLGIVFNTLGVFVLGSSVAVTMANIVTIGTGRDALVTLGAVQFAVIIWIITAWRFGIPASGTHAMVAALLGAGISVDGMNALNMEYVFKVLIGMLSATLAGFTLSFIATKMIRFSSKNIKRGPADRFFSAGQICSASLMIFSNGAQDGQKFMGIFYLALVLGGRYPEDISSGFTIPIWIMLLCAILMAAGISSAGYRIIKRMGMEMVQLEKYQGFAAELVSSGSMIVSTLVGIPMSSTNVKSAAMIGAGAVKGINKVKWGVARDIMIAWALTFPICILLGFLLAELFRFIF</sequence>
<evidence type="ECO:0000256" key="6">
    <source>
        <dbReference type="SAM" id="Phobius"/>
    </source>
</evidence>
<dbReference type="PANTHER" id="PTHR11101">
    <property type="entry name" value="PHOSPHATE TRANSPORTER"/>
    <property type="match status" value="1"/>
</dbReference>
<evidence type="ECO:0000256" key="5">
    <source>
        <dbReference type="ARBA" id="ARBA00023136"/>
    </source>
</evidence>
<keyword evidence="8" id="KW-1185">Reference proteome</keyword>
<keyword evidence="5 6" id="KW-0472">Membrane</keyword>
<dbReference type="OrthoDB" id="9779554at2"/>
<proteinExistence type="predicted"/>
<evidence type="ECO:0000256" key="1">
    <source>
        <dbReference type="ARBA" id="ARBA00004141"/>
    </source>
</evidence>
<evidence type="ECO:0000256" key="2">
    <source>
        <dbReference type="ARBA" id="ARBA00022448"/>
    </source>
</evidence>
<feature type="transmembrane region" description="Helical" evidence="6">
    <location>
        <begin position="39"/>
        <end position="65"/>
    </location>
</feature>
<evidence type="ECO:0000313" key="8">
    <source>
        <dbReference type="Proteomes" id="UP000184342"/>
    </source>
</evidence>
<dbReference type="GO" id="GO:0005315">
    <property type="term" value="F:phosphate transmembrane transporter activity"/>
    <property type="evidence" value="ECO:0007669"/>
    <property type="project" value="InterPro"/>
</dbReference>
<comment type="subcellular location">
    <subcellularLocation>
        <location evidence="1">Membrane</location>
        <topology evidence="1">Multi-pass membrane protein</topology>
    </subcellularLocation>
</comment>
<protein>
    <submittedName>
        <fullName evidence="7">Inorganic phosphate transporter, PiT family</fullName>
    </submittedName>
</protein>
<dbReference type="PANTHER" id="PTHR11101:SF80">
    <property type="entry name" value="PHOSPHATE TRANSPORTER"/>
    <property type="match status" value="1"/>
</dbReference>
<feature type="transmembrane region" description="Helical" evidence="6">
    <location>
        <begin position="218"/>
        <end position="237"/>
    </location>
</feature>
<reference evidence="7 8" key="1">
    <citation type="submission" date="2016-11" db="EMBL/GenBank/DDBJ databases">
        <authorList>
            <person name="Jaros S."/>
            <person name="Januszkiewicz K."/>
            <person name="Wedrychowicz H."/>
        </authorList>
    </citation>
    <scope>NUCLEOTIDE SEQUENCE [LARGE SCALE GENOMIC DNA]</scope>
    <source>
        <strain evidence="7 8">DSM 15970</strain>
    </source>
</reference>
<keyword evidence="2" id="KW-0813">Transport</keyword>
<dbReference type="Proteomes" id="UP000184342">
    <property type="component" value="Unassembled WGS sequence"/>
</dbReference>
<dbReference type="GO" id="GO:0016020">
    <property type="term" value="C:membrane"/>
    <property type="evidence" value="ECO:0007669"/>
    <property type="project" value="UniProtKB-SubCell"/>
</dbReference>
<keyword evidence="4 6" id="KW-1133">Transmembrane helix</keyword>